<dbReference type="HOGENOM" id="CLU_1096797_0_0_11"/>
<dbReference type="KEGG" id="afs:AFR_15040"/>
<evidence type="ECO:0000313" key="1">
    <source>
        <dbReference type="EMBL" id="AGZ41290.1"/>
    </source>
</evidence>
<dbReference type="EMBL" id="CP006272">
    <property type="protein sequence ID" value="AGZ41290.1"/>
    <property type="molecule type" value="Genomic_DNA"/>
</dbReference>
<name>U5VZY9_9ACTN</name>
<keyword evidence="2" id="KW-1185">Reference proteome</keyword>
<accession>U5VZY9</accession>
<protein>
    <submittedName>
        <fullName evidence="1">Uncharacterized protein</fullName>
    </submittedName>
</protein>
<gene>
    <name evidence="1" type="ORF">AFR_15040</name>
</gene>
<sequence length="253" mass="27203">MGADLVEMQRGFAANAADTERAVTEAVAGRRSRGGTMVALSSPGARSVVLAQVRRDGFDEVAVVGTPDVAVCTALGFTLHGFGDWVKTSPHDADVWPGDAAVAAAALATDIDLTRVGIAWCDGLHDGHDVVRARRVLLGYFGAGRQRFTLPPKIDQERLLSYDRDGRLARAVIAISRPSRLELTSLRHLEECGIRTAADFVGAQVDYLSVRRTAYVIRRDGTPLQIRGIGADRALGLSAWRQWIDAGRAPVFG</sequence>
<dbReference type="RefSeq" id="WP_023361349.1">
    <property type="nucleotide sequence ID" value="NC_022657.1"/>
</dbReference>
<dbReference type="AlphaFoldDB" id="U5VZY9"/>
<reference evidence="1 2" key="1">
    <citation type="journal article" date="2014" name="J. Biotechnol.">
        <title>Complete genome sequence of the actinobacterium Actinoplanes friuliensis HAG 010964, producer of the lipopeptide antibiotic friulimycin.</title>
        <authorList>
            <person name="Ruckert C."/>
            <person name="Szczepanowski R."/>
            <person name="Albersmeier A."/>
            <person name="Goesmann A."/>
            <person name="Fischer N."/>
            <person name="Steinkamper A."/>
            <person name="Puhler A."/>
            <person name="Biener R."/>
            <person name="Schwartz D."/>
            <person name="Kalinowski J."/>
        </authorList>
    </citation>
    <scope>NUCLEOTIDE SEQUENCE [LARGE SCALE GENOMIC DNA]</scope>
    <source>
        <strain evidence="1 2">DSM 7358</strain>
    </source>
</reference>
<evidence type="ECO:0000313" key="2">
    <source>
        <dbReference type="Proteomes" id="UP000017746"/>
    </source>
</evidence>
<dbReference type="Proteomes" id="UP000017746">
    <property type="component" value="Chromosome"/>
</dbReference>
<organism evidence="1 2">
    <name type="scientific">Actinoplanes friuliensis DSM 7358</name>
    <dbReference type="NCBI Taxonomy" id="1246995"/>
    <lineage>
        <taxon>Bacteria</taxon>
        <taxon>Bacillati</taxon>
        <taxon>Actinomycetota</taxon>
        <taxon>Actinomycetes</taxon>
        <taxon>Micromonosporales</taxon>
        <taxon>Micromonosporaceae</taxon>
        <taxon>Actinoplanes</taxon>
    </lineage>
</organism>
<dbReference type="OrthoDB" id="9795390at2"/>
<proteinExistence type="predicted"/>
<dbReference type="PATRIC" id="fig|1246995.3.peg.3054"/>